<protein>
    <submittedName>
        <fullName evidence="1">Uncharacterized protein</fullName>
    </submittedName>
</protein>
<dbReference type="RefSeq" id="YP_009448863.1">
    <property type="nucleotide sequence ID" value="NC_036594.1"/>
</dbReference>
<organism evidence="1">
    <name type="scientific">Orpheovirus IHUMI-LCC2</name>
    <dbReference type="NCBI Taxonomy" id="2023057"/>
    <lineage>
        <taxon>Viruses</taxon>
        <taxon>Varidnaviria</taxon>
        <taxon>Bamfordvirae</taxon>
        <taxon>Nucleocytoviricota</taxon>
        <taxon>Megaviricetes</taxon>
        <taxon>Pimascovirales</taxon>
        <taxon>Ocovirineae</taxon>
        <taxon>Orpheoviridae</taxon>
        <taxon>Alphaorpheovirus</taxon>
        <taxon>Alphaorpheovirus massiliense</taxon>
    </lineage>
</organism>
<keyword evidence="2" id="KW-1185">Reference proteome</keyword>
<dbReference type="KEGG" id="vg:35382469"/>
<dbReference type="EMBL" id="LT906555">
    <property type="protein sequence ID" value="SNW62561.1"/>
    <property type="molecule type" value="Genomic_DNA"/>
</dbReference>
<evidence type="ECO:0000313" key="2">
    <source>
        <dbReference type="Proteomes" id="UP000236316"/>
    </source>
</evidence>
<dbReference type="GeneID" id="35382469"/>
<sequence>MQYIWEAEQNPMLGLTGDLFMAKGRGKTFVQDTPLDLFRAIGERDTEWISYVESNIIPEIMSLHPNYSVYDVLRELWIEGSGQDNLGNMGIGGYVFMNT</sequence>
<reference evidence="1" key="1">
    <citation type="submission" date="2017-08" db="EMBL/GenBank/DDBJ databases">
        <authorList>
            <consortium name="Urmite Genomes"/>
        </authorList>
    </citation>
    <scope>NUCLEOTIDE SEQUENCE [LARGE SCALE GENOMIC DNA]</scope>
    <source>
        <strain evidence="1">IHUMI-LCC2</strain>
    </source>
</reference>
<accession>A0A2I2L4X1</accession>
<name>A0A2I2L4X1_9VIRU</name>
<evidence type="ECO:0000313" key="1">
    <source>
        <dbReference type="EMBL" id="SNW62561.1"/>
    </source>
</evidence>
<dbReference type="Proteomes" id="UP000236316">
    <property type="component" value="Segment"/>
</dbReference>
<gene>
    <name evidence="1" type="ORF">ORPV_657</name>
</gene>
<proteinExistence type="predicted"/>